<keyword evidence="3" id="KW-0732">Signal</keyword>
<dbReference type="GO" id="GO:0005615">
    <property type="term" value="C:extracellular space"/>
    <property type="evidence" value="ECO:0007669"/>
    <property type="project" value="TreeGrafter"/>
</dbReference>
<dbReference type="SUPFAM" id="SSF52833">
    <property type="entry name" value="Thioredoxin-like"/>
    <property type="match status" value="1"/>
</dbReference>
<evidence type="ECO:0000256" key="8">
    <source>
        <dbReference type="RuleBase" id="RU371123"/>
    </source>
</evidence>
<evidence type="ECO:0000259" key="10">
    <source>
        <dbReference type="PROSITE" id="PS51352"/>
    </source>
</evidence>
<feature type="transmembrane region" description="Helical" evidence="8">
    <location>
        <begin position="397"/>
        <end position="416"/>
    </location>
</feature>
<evidence type="ECO:0000256" key="2">
    <source>
        <dbReference type="ARBA" id="ARBA00022630"/>
    </source>
</evidence>
<keyword evidence="5 8" id="KW-0560">Oxidoreductase</keyword>
<name>A0A7J6LYL4_PERCH</name>
<evidence type="ECO:0000256" key="6">
    <source>
        <dbReference type="ARBA" id="ARBA00023157"/>
    </source>
</evidence>
<dbReference type="InterPro" id="IPR039798">
    <property type="entry name" value="Sulfhydryl_oxidase"/>
</dbReference>
<dbReference type="SUPFAM" id="SSF69000">
    <property type="entry name" value="FAD-dependent thiol oxidase"/>
    <property type="match status" value="1"/>
</dbReference>
<dbReference type="GO" id="GO:0003756">
    <property type="term" value="F:protein disulfide isomerase activity"/>
    <property type="evidence" value="ECO:0007669"/>
    <property type="project" value="TreeGrafter"/>
</dbReference>
<organism evidence="11 12">
    <name type="scientific">Perkinsus chesapeaki</name>
    <name type="common">Clam parasite</name>
    <name type="synonym">Perkinsus andrewsi</name>
    <dbReference type="NCBI Taxonomy" id="330153"/>
    <lineage>
        <taxon>Eukaryota</taxon>
        <taxon>Sar</taxon>
        <taxon>Alveolata</taxon>
        <taxon>Perkinsozoa</taxon>
        <taxon>Perkinsea</taxon>
        <taxon>Perkinsida</taxon>
        <taxon>Perkinsidae</taxon>
        <taxon>Perkinsus</taxon>
    </lineage>
</organism>
<gene>
    <name evidence="11" type="primary">QSOX1_1</name>
    <name evidence="11" type="ORF">FOL47_005233</name>
</gene>
<keyword evidence="8" id="KW-1133">Transmembrane helix</keyword>
<keyword evidence="4 8" id="KW-0274">FAD</keyword>
<dbReference type="InterPro" id="IPR013766">
    <property type="entry name" value="Thioredoxin_domain"/>
</dbReference>
<dbReference type="InterPro" id="IPR017937">
    <property type="entry name" value="Thioredoxin_CS"/>
</dbReference>
<dbReference type="PROSITE" id="PS00194">
    <property type="entry name" value="THIOREDOXIN_1"/>
    <property type="match status" value="1"/>
</dbReference>
<dbReference type="GO" id="GO:0006457">
    <property type="term" value="P:protein folding"/>
    <property type="evidence" value="ECO:0007669"/>
    <property type="project" value="TreeGrafter"/>
</dbReference>
<keyword evidence="12" id="KW-1185">Reference proteome</keyword>
<comment type="catalytic activity">
    <reaction evidence="8">
        <text>2 R'C(R)SH + O2 = R'C(R)S-S(R)CR' + H2O2</text>
        <dbReference type="Rhea" id="RHEA:17357"/>
        <dbReference type="ChEBI" id="CHEBI:15379"/>
        <dbReference type="ChEBI" id="CHEBI:16240"/>
        <dbReference type="ChEBI" id="CHEBI:16520"/>
        <dbReference type="ChEBI" id="CHEBI:17412"/>
        <dbReference type="EC" id="1.8.3.2"/>
    </reaction>
</comment>
<dbReference type="AlphaFoldDB" id="A0A7J6LYL4"/>
<evidence type="ECO:0000256" key="7">
    <source>
        <dbReference type="ARBA" id="ARBA00023180"/>
    </source>
</evidence>
<dbReference type="GO" id="GO:0000139">
    <property type="term" value="C:Golgi membrane"/>
    <property type="evidence" value="ECO:0007669"/>
    <property type="project" value="TreeGrafter"/>
</dbReference>
<dbReference type="PROSITE" id="PS51352">
    <property type="entry name" value="THIOREDOXIN_2"/>
    <property type="match status" value="1"/>
</dbReference>
<comment type="cofactor">
    <cofactor evidence="1 8">
        <name>FAD</name>
        <dbReference type="ChEBI" id="CHEBI:57692"/>
    </cofactor>
</comment>
<dbReference type="Proteomes" id="UP000591131">
    <property type="component" value="Unassembled WGS sequence"/>
</dbReference>
<dbReference type="EC" id="1.8.3.2" evidence="8"/>
<comment type="caution">
    <text evidence="11">The sequence shown here is derived from an EMBL/GenBank/DDBJ whole genome shotgun (WGS) entry which is preliminary data.</text>
</comment>
<feature type="domain" description="Thioredoxin" evidence="10">
    <location>
        <begin position="18"/>
        <end position="155"/>
    </location>
</feature>
<evidence type="ECO:0000256" key="5">
    <source>
        <dbReference type="ARBA" id="ARBA00023002"/>
    </source>
</evidence>
<dbReference type="Pfam" id="PF00085">
    <property type="entry name" value="Thioredoxin"/>
    <property type="match status" value="1"/>
</dbReference>
<dbReference type="CDD" id="cd02961">
    <property type="entry name" value="PDI_a_family"/>
    <property type="match status" value="1"/>
</dbReference>
<evidence type="ECO:0000313" key="12">
    <source>
        <dbReference type="Proteomes" id="UP000591131"/>
    </source>
</evidence>
<keyword evidence="8" id="KW-0472">Membrane</keyword>
<evidence type="ECO:0000313" key="11">
    <source>
        <dbReference type="EMBL" id="KAF4664246.1"/>
    </source>
</evidence>
<dbReference type="PROSITE" id="PS51324">
    <property type="entry name" value="ERV_ALR"/>
    <property type="match status" value="1"/>
</dbReference>
<evidence type="ECO:0000256" key="3">
    <source>
        <dbReference type="ARBA" id="ARBA00022729"/>
    </source>
</evidence>
<dbReference type="Gene3D" id="1.20.120.310">
    <property type="entry name" value="ERV/ALR sulfhydryl oxidase domain"/>
    <property type="match status" value="1"/>
</dbReference>
<dbReference type="GO" id="GO:0016971">
    <property type="term" value="F:flavin-dependent sulfhydryl oxidase activity"/>
    <property type="evidence" value="ECO:0007669"/>
    <property type="project" value="InterPro"/>
</dbReference>
<evidence type="ECO:0000256" key="4">
    <source>
        <dbReference type="ARBA" id="ARBA00022827"/>
    </source>
</evidence>
<keyword evidence="6" id="KW-1015">Disulfide bond</keyword>
<evidence type="ECO:0000256" key="1">
    <source>
        <dbReference type="ARBA" id="ARBA00001974"/>
    </source>
</evidence>
<dbReference type="Gene3D" id="3.40.30.10">
    <property type="entry name" value="Glutaredoxin"/>
    <property type="match status" value="1"/>
</dbReference>
<keyword evidence="7" id="KW-0325">Glycoprotein</keyword>
<dbReference type="InterPro" id="IPR017905">
    <property type="entry name" value="ERV/ALR_sulphydryl_oxidase"/>
</dbReference>
<sequence length="418" mass="46971">MYLQLPTAAVFMAATFYYRYSGLFPPSETKILDGNTTDVEKAEHLSDVTKVVVFYAHWCGHCQWMARDLIGHFDDITAGVSFYDKHGLPRIVAFDCASDTVSFCYHQGVPAYPEMVTYFDGKKFGGGSIFPHEGNVTYEMRTLDGMLAFAAALDMATFTVPNQTLASEKIDILQKTILPVVVAVHPDQDFRQNVSNFLKSITDAPKPIDRDAFMTLLNELAPSAMRKQPDIFWKHCENFNCGLWQLFHGLTLGVENGKSSYSSGETVMETIKSIVQNFFLCADCVEHFVAAYDACAADRCTMKHPDREHTGMWLWRFHNMVNNRTSHERGIVGKDTAWPTKDECKDCREYPCGGGNFTFNECAVMNFLQQSYTRPCSHPSPTSHSPTSSKQSSADTMISLNALIYVIITVVQFVVFRA</sequence>
<dbReference type="Pfam" id="PF04777">
    <property type="entry name" value="Evr1_Alr"/>
    <property type="match status" value="1"/>
</dbReference>
<accession>A0A7J6LYL4</accession>
<evidence type="ECO:0000259" key="9">
    <source>
        <dbReference type="PROSITE" id="PS51324"/>
    </source>
</evidence>
<feature type="domain" description="ERV/ALR sulfhydryl oxidase" evidence="9">
    <location>
        <begin position="227"/>
        <end position="343"/>
    </location>
</feature>
<keyword evidence="8" id="KW-0812">Transmembrane</keyword>
<dbReference type="PANTHER" id="PTHR22897:SF8">
    <property type="entry name" value="SULFHYDRYL OXIDASE"/>
    <property type="match status" value="1"/>
</dbReference>
<keyword evidence="2 8" id="KW-0285">Flavoprotein</keyword>
<dbReference type="InterPro" id="IPR036249">
    <property type="entry name" value="Thioredoxin-like_sf"/>
</dbReference>
<protein>
    <recommendedName>
        <fullName evidence="8">Sulfhydryl oxidase</fullName>
        <ecNumber evidence="8">1.8.3.2</ecNumber>
    </recommendedName>
</protein>
<dbReference type="OrthoDB" id="412837at2759"/>
<reference evidence="11 12" key="1">
    <citation type="submission" date="2020-04" db="EMBL/GenBank/DDBJ databases">
        <title>Perkinsus chesapeaki whole genome sequence.</title>
        <authorList>
            <person name="Bogema D.R."/>
        </authorList>
    </citation>
    <scope>NUCLEOTIDE SEQUENCE [LARGE SCALE GENOMIC DNA]</scope>
    <source>
        <strain evidence="11">ATCC PRA-425</strain>
    </source>
</reference>
<dbReference type="InterPro" id="IPR036774">
    <property type="entry name" value="ERV/ALR_sulphydryl_oxid_sf"/>
</dbReference>
<proteinExistence type="predicted"/>
<dbReference type="PANTHER" id="PTHR22897">
    <property type="entry name" value="QUIESCIN Q6-RELATED SULFHYDRYL OXIDASE"/>
    <property type="match status" value="1"/>
</dbReference>
<dbReference type="EMBL" id="JAAPAO010000292">
    <property type="protein sequence ID" value="KAF4664246.1"/>
    <property type="molecule type" value="Genomic_DNA"/>
</dbReference>